<reference evidence="3 4" key="1">
    <citation type="submission" date="2024-01" db="EMBL/GenBank/DDBJ databases">
        <title>The genomes of 5 underutilized Papilionoideae crops provide insights into root nodulation and disease resistanc.</title>
        <authorList>
            <person name="Jiang F."/>
        </authorList>
    </citation>
    <scope>NUCLEOTIDE SEQUENCE [LARGE SCALE GENOMIC DNA]</scope>
    <source>
        <strain evidence="3">JINMINGXINNONG_FW02</strain>
        <tissue evidence="3">Leaves</tissue>
    </source>
</reference>
<evidence type="ECO:0000313" key="3">
    <source>
        <dbReference type="EMBL" id="KAK7365102.1"/>
    </source>
</evidence>
<evidence type="ECO:0000256" key="1">
    <source>
        <dbReference type="SAM" id="Coils"/>
    </source>
</evidence>
<feature type="coiled-coil region" evidence="1">
    <location>
        <begin position="119"/>
        <end position="164"/>
    </location>
</feature>
<accession>A0AAN9RAB5</accession>
<dbReference type="AlphaFoldDB" id="A0AAN9RAB5"/>
<evidence type="ECO:0000256" key="2">
    <source>
        <dbReference type="SAM" id="MobiDB-lite"/>
    </source>
</evidence>
<dbReference type="PANTHER" id="PTHR34778">
    <property type="entry name" value="OS02G0580700 PROTEIN"/>
    <property type="match status" value="1"/>
</dbReference>
<name>A0AAN9RAB5_PHACN</name>
<dbReference type="EMBL" id="JAYMYR010000005">
    <property type="protein sequence ID" value="KAK7365102.1"/>
    <property type="molecule type" value="Genomic_DNA"/>
</dbReference>
<dbReference type="Proteomes" id="UP001374584">
    <property type="component" value="Unassembled WGS sequence"/>
</dbReference>
<gene>
    <name evidence="3" type="ORF">VNO80_13916</name>
</gene>
<dbReference type="PANTHER" id="PTHR34778:SF6">
    <property type="entry name" value="SHUGOSHIN C-TERMINAL DOMAIN-CONTAINING PROTEIN"/>
    <property type="match status" value="1"/>
</dbReference>
<keyword evidence="4" id="KW-1185">Reference proteome</keyword>
<feature type="region of interest" description="Disordered" evidence="2">
    <location>
        <begin position="508"/>
        <end position="555"/>
    </location>
</feature>
<feature type="compositionally biased region" description="Basic and acidic residues" evidence="2">
    <location>
        <begin position="530"/>
        <end position="547"/>
    </location>
</feature>
<proteinExistence type="predicted"/>
<evidence type="ECO:0000313" key="4">
    <source>
        <dbReference type="Proteomes" id="UP001374584"/>
    </source>
</evidence>
<protein>
    <submittedName>
        <fullName evidence="3">Uncharacterized protein</fullName>
    </submittedName>
</protein>
<keyword evidence="1" id="KW-0175">Coiled coil</keyword>
<sequence>MRKQEHCGFPASTKRRRTNGDIRVDSETHLHTVEAATMEGRERKFSLSSQTEPLHISHSFSTPLQQQQSHEMLALKKAYADVIMNTMKESAGRVMVSEKRALMFQQELTAAKENALHMLMRLKKMMDAKTAEAEKASLQKQRKIEVLEAQLNEAEDVVTDLRAELKHVYLVLEKTRNNQVQPLNGQYVKQVATCMSVKPETSISSPHKELECITSCDVAKKSLIMNILENKCCNSKQQTEQLLISNLEDSSGHESDFTSIITRSKEPELCRNGFTQRIRALEGNLLDEKLLMQDVHNQHYGKKLGVIAKDVDGQVAKCSALTEEMKIKKQVKLLKIPKWKIFSSYRSRFLSCKFCFIDNGKLSKDVCSLASIKLSAIIKWKRRRRRHRHLGIKSSAFKSCKPSFVFKQCSSVCDNAKCCEDEYDGNMKSVPLLTDAEPVHGAGEFVEKAIEKDNNLLNSGESAAHNLTGPSSDMKVEVVDVSSTNTDMKDAKAFTEKDKYSGQVDDSKPLKYTFQRKRKKESLGSTHQNIDSKKSTVKRRVEDKKNGVLEPQNLA</sequence>
<comment type="caution">
    <text evidence="3">The sequence shown here is derived from an EMBL/GenBank/DDBJ whole genome shotgun (WGS) entry which is preliminary data.</text>
</comment>
<organism evidence="3 4">
    <name type="scientific">Phaseolus coccineus</name>
    <name type="common">Scarlet runner bean</name>
    <name type="synonym">Phaseolus multiflorus</name>
    <dbReference type="NCBI Taxonomy" id="3886"/>
    <lineage>
        <taxon>Eukaryota</taxon>
        <taxon>Viridiplantae</taxon>
        <taxon>Streptophyta</taxon>
        <taxon>Embryophyta</taxon>
        <taxon>Tracheophyta</taxon>
        <taxon>Spermatophyta</taxon>
        <taxon>Magnoliopsida</taxon>
        <taxon>eudicotyledons</taxon>
        <taxon>Gunneridae</taxon>
        <taxon>Pentapetalae</taxon>
        <taxon>rosids</taxon>
        <taxon>fabids</taxon>
        <taxon>Fabales</taxon>
        <taxon>Fabaceae</taxon>
        <taxon>Papilionoideae</taxon>
        <taxon>50 kb inversion clade</taxon>
        <taxon>NPAAA clade</taxon>
        <taxon>indigoferoid/millettioid clade</taxon>
        <taxon>Phaseoleae</taxon>
        <taxon>Phaseolus</taxon>
    </lineage>
</organism>